<reference evidence="1 2" key="1">
    <citation type="submission" date="2018-08" db="EMBL/GenBank/DDBJ databases">
        <title>A genome reference for cultivated species of the human gut microbiota.</title>
        <authorList>
            <person name="Zou Y."/>
            <person name="Xue W."/>
            <person name="Luo G."/>
        </authorList>
    </citation>
    <scope>NUCLEOTIDE SEQUENCE [LARGE SCALE GENOMIC DNA]</scope>
    <source>
        <strain evidence="1 2">AF37-12</strain>
    </source>
</reference>
<gene>
    <name evidence="1" type="ORF">DW011_25880</name>
</gene>
<sequence>MNAQPCISIKILDAIGLLFVQYVYPKLNKLVVANIITAIIRIALLCNHKSVMINRKETNNCKIKTPRNIPEIYSDSGIALK</sequence>
<evidence type="ECO:0000313" key="1">
    <source>
        <dbReference type="EMBL" id="RHL52093.1"/>
    </source>
</evidence>
<protein>
    <submittedName>
        <fullName evidence="1">Uncharacterized protein</fullName>
    </submittedName>
</protein>
<name>A0A415LT26_BACT4</name>
<dbReference type="Proteomes" id="UP000283616">
    <property type="component" value="Unassembled WGS sequence"/>
</dbReference>
<accession>A0A415LT26</accession>
<comment type="caution">
    <text evidence="1">The sequence shown here is derived from an EMBL/GenBank/DDBJ whole genome shotgun (WGS) entry which is preliminary data.</text>
</comment>
<proteinExistence type="predicted"/>
<evidence type="ECO:0000313" key="2">
    <source>
        <dbReference type="Proteomes" id="UP000283616"/>
    </source>
</evidence>
<organism evidence="1 2">
    <name type="scientific">Bacteroides thetaiotaomicron</name>
    <dbReference type="NCBI Taxonomy" id="818"/>
    <lineage>
        <taxon>Bacteria</taxon>
        <taxon>Pseudomonadati</taxon>
        <taxon>Bacteroidota</taxon>
        <taxon>Bacteroidia</taxon>
        <taxon>Bacteroidales</taxon>
        <taxon>Bacteroidaceae</taxon>
        <taxon>Bacteroides</taxon>
    </lineage>
</organism>
<dbReference type="AlphaFoldDB" id="A0A415LT26"/>
<dbReference type="EMBL" id="QROV01000063">
    <property type="protein sequence ID" value="RHL52093.1"/>
    <property type="molecule type" value="Genomic_DNA"/>
</dbReference>